<proteinExistence type="predicted"/>
<keyword evidence="2" id="KW-1185">Reference proteome</keyword>
<dbReference type="Proteomes" id="UP001108089">
    <property type="component" value="Unassembled WGS sequence"/>
</dbReference>
<dbReference type="EMBL" id="JAKGCU010000024">
    <property type="protein sequence ID" value="MCF3940649.1"/>
    <property type="molecule type" value="Genomic_DNA"/>
</dbReference>
<dbReference type="InterPro" id="IPR009057">
    <property type="entry name" value="Homeodomain-like_sf"/>
</dbReference>
<dbReference type="Gene3D" id="1.10.10.60">
    <property type="entry name" value="Homeodomain-like"/>
    <property type="match status" value="1"/>
</dbReference>
<organism evidence="1 2">
    <name type="scientific">Gordonia tangerina</name>
    <dbReference type="NCBI Taxonomy" id="2911060"/>
    <lineage>
        <taxon>Bacteria</taxon>
        <taxon>Bacillati</taxon>
        <taxon>Actinomycetota</taxon>
        <taxon>Actinomycetes</taxon>
        <taxon>Mycobacteriales</taxon>
        <taxon>Gordoniaceae</taxon>
        <taxon>Gordonia</taxon>
    </lineage>
</organism>
<evidence type="ECO:0000313" key="2">
    <source>
        <dbReference type="Proteomes" id="UP001108089"/>
    </source>
</evidence>
<accession>A0ABS9DQZ3</accession>
<dbReference type="SUPFAM" id="SSF46689">
    <property type="entry name" value="Homeodomain-like"/>
    <property type="match status" value="1"/>
</dbReference>
<reference evidence="1" key="1">
    <citation type="submission" date="2022-01" db="EMBL/GenBank/DDBJ databases">
        <title>Gordonia xiamenensis sp. nov., isolated from surface seawater in Xiamen.</title>
        <authorList>
            <person name="He Y.F."/>
        </authorList>
    </citation>
    <scope>NUCLEOTIDE SEQUENCE</scope>
    <source>
        <strain evidence="1">GW1C4-4</strain>
    </source>
</reference>
<name>A0ABS9DQZ3_9ACTN</name>
<dbReference type="RefSeq" id="WP_235725394.1">
    <property type="nucleotide sequence ID" value="NZ_JAKGCU010000024.1"/>
</dbReference>
<comment type="caution">
    <text evidence="1">The sequence shown here is derived from an EMBL/GenBank/DDBJ whole genome shotgun (WGS) entry which is preliminary data.</text>
</comment>
<gene>
    <name evidence="1" type="ORF">L1892_19960</name>
</gene>
<protein>
    <submittedName>
        <fullName evidence="1">Transposase</fullName>
    </submittedName>
</protein>
<evidence type="ECO:0000313" key="1">
    <source>
        <dbReference type="EMBL" id="MCF3940649.1"/>
    </source>
</evidence>
<sequence>MKKGEVADDAVKELAVGAADQLIDGGISRSQAFGTVADNIGVHAHTVRNWWRAAHPELTLSGEDRMALAELHTKLAVLTELNAQLTTRLRRRTETSGGS</sequence>